<dbReference type="Gene3D" id="1.10.1200.10">
    <property type="entry name" value="ACP-like"/>
    <property type="match status" value="1"/>
</dbReference>
<evidence type="ECO:0000256" key="8">
    <source>
        <dbReference type="ARBA" id="ARBA00035169"/>
    </source>
</evidence>
<evidence type="ECO:0000256" key="7">
    <source>
        <dbReference type="ARBA" id="ARBA00035127"/>
    </source>
</evidence>
<dbReference type="InterPro" id="IPR009081">
    <property type="entry name" value="PP-bd_ACP"/>
</dbReference>
<comment type="catalytic activity">
    <reaction evidence="10">
        <text>a (3R)-3-[(carboxymethyl)amino]fatty acid + holo-[ACP] + H(+) = a (2E)-enoyl-[ACP] + glycine + H2O</text>
        <dbReference type="Rhea" id="RHEA:74923"/>
        <dbReference type="Rhea" id="RHEA-COMP:9685"/>
        <dbReference type="Rhea" id="RHEA-COMP:9925"/>
        <dbReference type="ChEBI" id="CHEBI:15377"/>
        <dbReference type="ChEBI" id="CHEBI:15378"/>
        <dbReference type="ChEBI" id="CHEBI:57305"/>
        <dbReference type="ChEBI" id="CHEBI:64479"/>
        <dbReference type="ChEBI" id="CHEBI:78784"/>
        <dbReference type="ChEBI" id="CHEBI:193080"/>
        <dbReference type="EC" id="4.3.2.11"/>
    </reaction>
    <physiologicalReaction direction="right-to-left" evidence="10">
        <dbReference type="Rhea" id="RHEA:74925"/>
    </physiologicalReaction>
</comment>
<dbReference type="InterPro" id="IPR022598">
    <property type="entry name" value="FcoT_ThioEstase"/>
</dbReference>
<dbReference type="InterPro" id="IPR020806">
    <property type="entry name" value="PKS_PP-bd"/>
</dbReference>
<dbReference type="SMART" id="SM00823">
    <property type="entry name" value="PKS_PP"/>
    <property type="match status" value="1"/>
</dbReference>
<feature type="domain" description="Carrier" evidence="12">
    <location>
        <begin position="237"/>
        <end position="315"/>
    </location>
</feature>
<dbReference type="EC" id="4.3.2.11" evidence="7"/>
<evidence type="ECO:0000256" key="2">
    <source>
        <dbReference type="ARBA" id="ARBA00022553"/>
    </source>
</evidence>
<comment type="similarity">
    <text evidence="6">Belongs to the FcoT family.</text>
</comment>
<feature type="region of interest" description="Disordered" evidence="11">
    <location>
        <begin position="309"/>
        <end position="348"/>
    </location>
</feature>
<evidence type="ECO:0000256" key="9">
    <source>
        <dbReference type="ARBA" id="ARBA00035448"/>
    </source>
</evidence>
<name>A0A1V2IEZ1_9ACTN</name>
<protein>
    <recommendedName>
        <fullName evidence="8">(2E)-enoyl-[ACP] glycyltransferase</fullName>
        <ecNumber evidence="7">4.3.2.11</ecNumber>
    </recommendedName>
    <alternativeName>
        <fullName evidence="9">(2E)-unsaturated fatty acyl-[ACP] glycyltransferase</fullName>
    </alternativeName>
</protein>
<dbReference type="GO" id="GO:0016829">
    <property type="term" value="F:lyase activity"/>
    <property type="evidence" value="ECO:0007669"/>
    <property type="project" value="UniProtKB-KW"/>
</dbReference>
<sequence length="360" mass="39199">MTEARTATRPGITAPGEPPGIVAAEFPTDPVLLDQVLRPYRQHCKYLRSAVVRAVPDSTGEYRVRAECAFEIPYSCYIDDTGHFNSVEFNICYNQMIYYTIAKTVQEKLAPPFSSWMMDDFWRRQLSDILITDFRSEFRRQMSGRRFVGYLNITGTAEWEGSDLRPALVVLRTACGYSDDAGGECRGTVTVAITDPPPGELVPAAAASGAPAPAAADVSGVPAGELAARLREMPPALRRDELVRVLVAELREALLMSRDDDLPPDANLFELGLTSLRVSELRLTLAHRLGRGIETAVFFDHPTLHGLASQLAPGAPGGRDSGEPDQAAGDARMSIDVQPDGPPSRRSRVEELIGRFGVGG</sequence>
<dbReference type="GO" id="GO:0031177">
    <property type="term" value="F:phosphopantetheine binding"/>
    <property type="evidence" value="ECO:0007669"/>
    <property type="project" value="InterPro"/>
</dbReference>
<dbReference type="InterPro" id="IPR036736">
    <property type="entry name" value="ACP-like_sf"/>
</dbReference>
<evidence type="ECO:0000256" key="3">
    <source>
        <dbReference type="ARBA" id="ARBA00022832"/>
    </source>
</evidence>
<evidence type="ECO:0000256" key="1">
    <source>
        <dbReference type="ARBA" id="ARBA00022450"/>
    </source>
</evidence>
<dbReference type="Gene3D" id="3.10.129.30">
    <property type="entry name" value="Rv0098, thioesterase-like hot dog domain"/>
    <property type="match status" value="1"/>
</dbReference>
<dbReference type="STRING" id="1834516.BL253_09625"/>
<proteinExistence type="inferred from homology"/>
<keyword evidence="2" id="KW-0597">Phosphoprotein</keyword>
<dbReference type="Pfam" id="PF00550">
    <property type="entry name" value="PP-binding"/>
    <property type="match status" value="1"/>
</dbReference>
<keyword evidence="1" id="KW-0596">Phosphopantetheine</keyword>
<dbReference type="Pfam" id="PF10862">
    <property type="entry name" value="FcoT"/>
    <property type="match status" value="1"/>
</dbReference>
<keyword evidence="14" id="KW-1185">Reference proteome</keyword>
<dbReference type="AlphaFoldDB" id="A0A1V2IEZ1"/>
<keyword evidence="4" id="KW-0443">Lipid metabolism</keyword>
<evidence type="ECO:0000313" key="14">
    <source>
        <dbReference type="Proteomes" id="UP000188929"/>
    </source>
</evidence>
<organism evidence="13 14">
    <name type="scientific">Pseudofrankia asymbiotica</name>
    <dbReference type="NCBI Taxonomy" id="1834516"/>
    <lineage>
        <taxon>Bacteria</taxon>
        <taxon>Bacillati</taxon>
        <taxon>Actinomycetota</taxon>
        <taxon>Actinomycetes</taxon>
        <taxon>Frankiales</taxon>
        <taxon>Frankiaceae</taxon>
        <taxon>Pseudofrankia</taxon>
    </lineage>
</organism>
<dbReference type="PROSITE" id="PS50075">
    <property type="entry name" value="CARRIER"/>
    <property type="match status" value="1"/>
</dbReference>
<dbReference type="InterPro" id="IPR043064">
    <property type="entry name" value="FcoT_ThioEstase_Rv0098-like_sf"/>
</dbReference>
<keyword evidence="5" id="KW-0456">Lyase</keyword>
<reference evidence="14" key="1">
    <citation type="submission" date="2016-10" db="EMBL/GenBank/DDBJ databases">
        <title>Frankia sp. NRRL B-16386 Genome sequencing.</title>
        <authorList>
            <person name="Ghodhbane-Gtari F."/>
            <person name="Swanson E."/>
            <person name="Gueddou A."/>
            <person name="Hezbri K."/>
            <person name="Ktari K."/>
            <person name="Nouioui I."/>
            <person name="Morris K."/>
            <person name="Simpson S."/>
            <person name="Abebe-Akele F."/>
            <person name="Thomas K."/>
            <person name="Gtari M."/>
            <person name="Tisa L.S."/>
        </authorList>
    </citation>
    <scope>NUCLEOTIDE SEQUENCE [LARGE SCALE GENOMIC DNA]</scope>
    <source>
        <strain evidence="14">NRRL B-16386</strain>
    </source>
</reference>
<dbReference type="RefSeq" id="WP_076815593.1">
    <property type="nucleotide sequence ID" value="NZ_MOMC01000016.1"/>
</dbReference>
<dbReference type="SUPFAM" id="SSF47336">
    <property type="entry name" value="ACP-like"/>
    <property type="match status" value="1"/>
</dbReference>
<evidence type="ECO:0000256" key="5">
    <source>
        <dbReference type="ARBA" id="ARBA00023239"/>
    </source>
</evidence>
<dbReference type="EMBL" id="MOMC01000016">
    <property type="protein sequence ID" value="ONH31469.1"/>
    <property type="molecule type" value="Genomic_DNA"/>
</dbReference>
<dbReference type="OrthoDB" id="510402at2"/>
<dbReference type="Proteomes" id="UP000188929">
    <property type="component" value="Unassembled WGS sequence"/>
</dbReference>
<evidence type="ECO:0000313" key="13">
    <source>
        <dbReference type="EMBL" id="ONH31469.1"/>
    </source>
</evidence>
<evidence type="ECO:0000256" key="11">
    <source>
        <dbReference type="SAM" id="MobiDB-lite"/>
    </source>
</evidence>
<keyword evidence="3" id="KW-0276">Fatty acid metabolism</keyword>
<comment type="caution">
    <text evidence="13">The sequence shown here is derived from an EMBL/GenBank/DDBJ whole genome shotgun (WGS) entry which is preliminary data.</text>
</comment>
<gene>
    <name evidence="13" type="ORF">BL253_09625</name>
</gene>
<evidence type="ECO:0000256" key="10">
    <source>
        <dbReference type="ARBA" id="ARBA00048742"/>
    </source>
</evidence>
<accession>A0A1V2IEZ1</accession>
<dbReference type="GO" id="GO:0006631">
    <property type="term" value="P:fatty acid metabolic process"/>
    <property type="evidence" value="ECO:0007669"/>
    <property type="project" value="UniProtKB-KW"/>
</dbReference>
<evidence type="ECO:0000256" key="4">
    <source>
        <dbReference type="ARBA" id="ARBA00023098"/>
    </source>
</evidence>
<evidence type="ECO:0000256" key="6">
    <source>
        <dbReference type="ARBA" id="ARBA00035117"/>
    </source>
</evidence>
<evidence type="ECO:0000259" key="12">
    <source>
        <dbReference type="PROSITE" id="PS50075"/>
    </source>
</evidence>